<dbReference type="EMBL" id="VJOL01000072">
    <property type="protein sequence ID" value="TSE27998.1"/>
    <property type="molecule type" value="Genomic_DNA"/>
</dbReference>
<dbReference type="Pfam" id="PF01814">
    <property type="entry name" value="Hemerythrin"/>
    <property type="match status" value="1"/>
</dbReference>
<dbReference type="Proteomes" id="UP000318542">
    <property type="component" value="Unassembled WGS sequence"/>
</dbReference>
<dbReference type="OrthoDB" id="8898809at2"/>
<dbReference type="AlphaFoldDB" id="A0A554WWQ4"/>
<sequence length="192" mass="21836">MILSRHALQGISSPEADHAQPFEWLRACHDRVERMLDLLQRLHEHVQRHGADAQAVDAAAQVQRYFDLAAPLHHEDEERHVFPRVLALGDPRLRALVSRLQDDHAAMASDWTGLRGRLHALQAAAGDVTWRWTEHDHRWLAQFAQRYKLHIAAEEDEVFAAALQAMTKAEQAAMSEDMLRRRAIAPSVRGSS</sequence>
<name>A0A554WWQ4_9BURK</name>
<feature type="domain" description="Hemerythrin-like" evidence="1">
    <location>
        <begin position="21"/>
        <end position="161"/>
    </location>
</feature>
<proteinExistence type="predicted"/>
<reference evidence="2 3" key="1">
    <citation type="submission" date="2019-07" db="EMBL/GenBank/DDBJ databases">
        <title>Tepidimonas thermarum AA-1 draft genome.</title>
        <authorList>
            <person name="Da Costa M.S."/>
            <person name="Froufe H.J.C."/>
            <person name="Egas C."/>
            <person name="Albuquerque L."/>
        </authorList>
    </citation>
    <scope>NUCLEOTIDE SEQUENCE [LARGE SCALE GENOMIC DNA]</scope>
    <source>
        <strain evidence="2 3">AA-1</strain>
    </source>
</reference>
<dbReference type="InterPro" id="IPR012312">
    <property type="entry name" value="Hemerythrin-like"/>
</dbReference>
<organism evidence="2 3">
    <name type="scientific">Tepidimonas thermarum</name>
    <dbReference type="NCBI Taxonomy" id="335431"/>
    <lineage>
        <taxon>Bacteria</taxon>
        <taxon>Pseudomonadati</taxon>
        <taxon>Pseudomonadota</taxon>
        <taxon>Betaproteobacteria</taxon>
        <taxon>Burkholderiales</taxon>
        <taxon>Tepidimonas</taxon>
    </lineage>
</organism>
<evidence type="ECO:0000313" key="3">
    <source>
        <dbReference type="Proteomes" id="UP000318542"/>
    </source>
</evidence>
<evidence type="ECO:0000259" key="1">
    <source>
        <dbReference type="Pfam" id="PF01814"/>
    </source>
</evidence>
<dbReference type="Gene3D" id="1.20.120.520">
    <property type="entry name" value="nmb1532 protein domain like"/>
    <property type="match status" value="1"/>
</dbReference>
<accession>A0A554WWQ4</accession>
<evidence type="ECO:0000313" key="2">
    <source>
        <dbReference type="EMBL" id="TSE27998.1"/>
    </source>
</evidence>
<comment type="caution">
    <text evidence="2">The sequence shown here is derived from an EMBL/GenBank/DDBJ whole genome shotgun (WGS) entry which is preliminary data.</text>
</comment>
<keyword evidence="3" id="KW-1185">Reference proteome</keyword>
<protein>
    <submittedName>
        <fullName evidence="2">Hemerythrin HHE cation binding domain protein</fullName>
    </submittedName>
</protein>
<gene>
    <name evidence="2" type="ORF">Tther_02446</name>
</gene>